<dbReference type="AlphaFoldDB" id="A0A5B2VZJ0"/>
<dbReference type="Gene3D" id="3.40.50.150">
    <property type="entry name" value="Vaccinia Virus protein VP39"/>
    <property type="match status" value="1"/>
</dbReference>
<keyword evidence="2" id="KW-1185">Reference proteome</keyword>
<dbReference type="SUPFAM" id="SSF53335">
    <property type="entry name" value="S-adenosyl-L-methionine-dependent methyltransferases"/>
    <property type="match status" value="1"/>
</dbReference>
<dbReference type="CDD" id="cd02440">
    <property type="entry name" value="AdoMet_MTases"/>
    <property type="match status" value="1"/>
</dbReference>
<accession>A0A5B2VZJ0</accession>
<dbReference type="Proteomes" id="UP000323142">
    <property type="component" value="Unassembled WGS sequence"/>
</dbReference>
<dbReference type="InterPro" id="IPR050447">
    <property type="entry name" value="Erg6_SMT_methyltransf"/>
</dbReference>
<dbReference type="PANTHER" id="PTHR44068:SF11">
    <property type="entry name" value="GERANYL DIPHOSPHATE 2-C-METHYLTRANSFERASE"/>
    <property type="match status" value="1"/>
</dbReference>
<dbReference type="EMBL" id="VUOA01000005">
    <property type="protein sequence ID" value="KAA2244088.1"/>
    <property type="molecule type" value="Genomic_DNA"/>
</dbReference>
<comment type="caution">
    <text evidence="1">The sequence shown here is derived from an EMBL/GenBank/DDBJ whole genome shotgun (WGS) entry which is preliminary data.</text>
</comment>
<dbReference type="OrthoDB" id="9777638at2"/>
<keyword evidence="1" id="KW-0489">Methyltransferase</keyword>
<dbReference type="PANTHER" id="PTHR44068">
    <property type="entry name" value="ZGC:194242"/>
    <property type="match status" value="1"/>
</dbReference>
<reference evidence="1 2" key="1">
    <citation type="submission" date="2019-09" db="EMBL/GenBank/DDBJ databases">
        <title>Salinarimonas rosea gen. nov., sp. nov., a new member of the a-2 subgroup of the Proteobacteria.</title>
        <authorList>
            <person name="Liu J."/>
        </authorList>
    </citation>
    <scope>NUCLEOTIDE SEQUENCE [LARGE SCALE GENOMIC DNA]</scope>
    <source>
        <strain evidence="1 2">BN140002</strain>
    </source>
</reference>
<dbReference type="GO" id="GO:0032259">
    <property type="term" value="P:methylation"/>
    <property type="evidence" value="ECO:0007669"/>
    <property type="project" value="UniProtKB-KW"/>
</dbReference>
<name>A0A5B2VZJ0_9HYPH</name>
<reference evidence="1 2" key="2">
    <citation type="submission" date="2019-09" db="EMBL/GenBank/DDBJ databases">
        <authorList>
            <person name="Jin C."/>
        </authorList>
    </citation>
    <scope>NUCLEOTIDE SEQUENCE [LARGE SCALE GENOMIC DNA]</scope>
    <source>
        <strain evidence="1 2">BN140002</strain>
    </source>
</reference>
<gene>
    <name evidence="1" type="ORF">F0L46_02285</name>
</gene>
<dbReference type="Pfam" id="PF02353">
    <property type="entry name" value="CMAS"/>
    <property type="match status" value="1"/>
</dbReference>
<proteinExistence type="predicted"/>
<keyword evidence="1" id="KW-0808">Transferase</keyword>
<organism evidence="1 2">
    <name type="scientific">Salinarimonas soli</name>
    <dbReference type="NCBI Taxonomy" id="1638099"/>
    <lineage>
        <taxon>Bacteria</taxon>
        <taxon>Pseudomonadati</taxon>
        <taxon>Pseudomonadota</taxon>
        <taxon>Alphaproteobacteria</taxon>
        <taxon>Hyphomicrobiales</taxon>
        <taxon>Salinarimonadaceae</taxon>
        <taxon>Salinarimonas</taxon>
    </lineage>
</organism>
<dbReference type="RefSeq" id="WP_149815400.1">
    <property type="nucleotide sequence ID" value="NZ_VUOA01000005.1"/>
</dbReference>
<evidence type="ECO:0000313" key="2">
    <source>
        <dbReference type="Proteomes" id="UP000323142"/>
    </source>
</evidence>
<sequence length="283" mass="31310">MIVPKETQSPAAVAAHYDELDPFYREIWGRHVHHGYWTTGRETPEEATDALVELVARELRVEKGDRVCDIGCGYGAAAAHLARVHDVSVTGLTLSRVQAGHAAQLAQADGRLTFACRDWMVNELPEGAFDAAYAIESSEHMADKARFFAEALRVLRPGGRLCVCAWLAREAASPWEMRHLLEPICREGRMSGMGTEGEYRALAAGAGFVVEGFADISRDVRRTWTICARRVLAKVASDPAYRRFLLSRESQNRVFAVTLARLVAAYRTGAMRYGVFTLVKPVA</sequence>
<protein>
    <submittedName>
        <fullName evidence="1">Methyltransferase domain-containing protein</fullName>
    </submittedName>
</protein>
<dbReference type="GO" id="GO:0008168">
    <property type="term" value="F:methyltransferase activity"/>
    <property type="evidence" value="ECO:0007669"/>
    <property type="project" value="UniProtKB-KW"/>
</dbReference>
<dbReference type="InterPro" id="IPR029063">
    <property type="entry name" value="SAM-dependent_MTases_sf"/>
</dbReference>
<evidence type="ECO:0000313" key="1">
    <source>
        <dbReference type="EMBL" id="KAA2244088.1"/>
    </source>
</evidence>